<evidence type="ECO:0000256" key="5">
    <source>
        <dbReference type="ARBA" id="ARBA00023136"/>
    </source>
</evidence>
<dbReference type="GO" id="GO:0017004">
    <property type="term" value="P:cytochrome complex assembly"/>
    <property type="evidence" value="ECO:0007669"/>
    <property type="project" value="UniProtKB-KW"/>
</dbReference>
<dbReference type="GO" id="GO:0020037">
    <property type="term" value="F:heme binding"/>
    <property type="evidence" value="ECO:0007669"/>
    <property type="project" value="InterPro"/>
</dbReference>
<keyword evidence="2 6" id="KW-0812">Transmembrane</keyword>
<dbReference type="PANTHER" id="PTHR30071:SF1">
    <property type="entry name" value="CYTOCHROME B_B6 PROTEIN-RELATED"/>
    <property type="match status" value="1"/>
</dbReference>
<dbReference type="InterPro" id="IPR002541">
    <property type="entry name" value="Cyt_c_assembly"/>
</dbReference>
<sequence length="319" mass="35207">MVNETLARYSDWTYGAAVVIYVFAMVFALIEQAYTKPRRVRAEARQLATVGGPAVVETPKVPVGRPERGRADRIGRMGASLLILGVLLHFMSIVLRGVATERPPWGNMYEYMTLVTFVAMATWVVLMRKFPVRRVSAFVLLPVVILMFLGGTVLYANAAPVVPALQSYWMVVHVTAAASASGLFLVPGVASILYLVRTKYDKDDGKFTRIGPRLPEADVLDRLAYRTTIIAFPVFTFGVICGAIWAESAWGRFWGWDPKETVAFVAWVVYAAYLHSRATAGWRGRRAALINILGFAGTVFNLFFVNLVSTGLHSYAGVS</sequence>
<dbReference type="InterPro" id="IPR045062">
    <property type="entry name" value="Cyt_c_biogenesis_CcsA/CcmC"/>
</dbReference>
<feature type="transmembrane region" description="Helical" evidence="6">
    <location>
        <begin position="258"/>
        <end position="276"/>
    </location>
</feature>
<feature type="domain" description="Cytochrome c assembly protein" evidence="7">
    <location>
        <begin position="105"/>
        <end position="313"/>
    </location>
</feature>
<dbReference type="AlphaFoldDB" id="A0A4R2KFF9"/>
<evidence type="ECO:0000256" key="2">
    <source>
        <dbReference type="ARBA" id="ARBA00022692"/>
    </source>
</evidence>
<gene>
    <name evidence="8" type="ORF">EV192_1011033</name>
</gene>
<evidence type="ECO:0000256" key="6">
    <source>
        <dbReference type="SAM" id="Phobius"/>
    </source>
</evidence>
<dbReference type="EMBL" id="SLWS01000001">
    <property type="protein sequence ID" value="TCO65245.1"/>
    <property type="molecule type" value="Genomic_DNA"/>
</dbReference>
<keyword evidence="9" id="KW-1185">Reference proteome</keyword>
<feature type="transmembrane region" description="Helical" evidence="6">
    <location>
        <begin position="12"/>
        <end position="30"/>
    </location>
</feature>
<keyword evidence="5 6" id="KW-0472">Membrane</keyword>
<keyword evidence="3" id="KW-0201">Cytochrome c-type biogenesis</keyword>
<dbReference type="Proteomes" id="UP000295680">
    <property type="component" value="Unassembled WGS sequence"/>
</dbReference>
<dbReference type="GO" id="GO:0005886">
    <property type="term" value="C:plasma membrane"/>
    <property type="evidence" value="ECO:0007669"/>
    <property type="project" value="TreeGrafter"/>
</dbReference>
<dbReference type="NCBIfam" id="TIGR03144">
    <property type="entry name" value="cytochr_II_ccsB"/>
    <property type="match status" value="1"/>
</dbReference>
<comment type="subcellular location">
    <subcellularLocation>
        <location evidence="1">Membrane</location>
        <topology evidence="1">Multi-pass membrane protein</topology>
    </subcellularLocation>
</comment>
<feature type="transmembrane region" description="Helical" evidence="6">
    <location>
        <begin position="168"/>
        <end position="196"/>
    </location>
</feature>
<evidence type="ECO:0000256" key="4">
    <source>
        <dbReference type="ARBA" id="ARBA00022989"/>
    </source>
</evidence>
<feature type="transmembrane region" description="Helical" evidence="6">
    <location>
        <begin position="108"/>
        <end position="126"/>
    </location>
</feature>
<feature type="transmembrane region" description="Helical" evidence="6">
    <location>
        <begin position="288"/>
        <end position="309"/>
    </location>
</feature>
<reference evidence="8 9" key="1">
    <citation type="submission" date="2019-03" db="EMBL/GenBank/DDBJ databases">
        <title>Genomic Encyclopedia of Type Strains, Phase IV (KMG-IV): sequencing the most valuable type-strain genomes for metagenomic binning, comparative biology and taxonomic classification.</title>
        <authorList>
            <person name="Goeker M."/>
        </authorList>
    </citation>
    <scope>NUCLEOTIDE SEQUENCE [LARGE SCALE GENOMIC DNA]</scope>
    <source>
        <strain evidence="8 9">DSM 45934</strain>
    </source>
</reference>
<dbReference type="Pfam" id="PF01578">
    <property type="entry name" value="Cytochrom_C_asm"/>
    <property type="match status" value="1"/>
</dbReference>
<organism evidence="8 9">
    <name type="scientific">Actinocrispum wychmicini</name>
    <dbReference type="NCBI Taxonomy" id="1213861"/>
    <lineage>
        <taxon>Bacteria</taxon>
        <taxon>Bacillati</taxon>
        <taxon>Actinomycetota</taxon>
        <taxon>Actinomycetes</taxon>
        <taxon>Pseudonocardiales</taxon>
        <taxon>Pseudonocardiaceae</taxon>
        <taxon>Actinocrispum</taxon>
    </lineage>
</organism>
<feature type="transmembrane region" description="Helical" evidence="6">
    <location>
        <begin position="138"/>
        <end position="156"/>
    </location>
</feature>
<feature type="transmembrane region" description="Helical" evidence="6">
    <location>
        <begin position="223"/>
        <end position="246"/>
    </location>
</feature>
<evidence type="ECO:0000259" key="7">
    <source>
        <dbReference type="Pfam" id="PF01578"/>
    </source>
</evidence>
<dbReference type="InterPro" id="IPR017562">
    <property type="entry name" value="Cyt_c_biogenesis_CcsA"/>
</dbReference>
<feature type="transmembrane region" description="Helical" evidence="6">
    <location>
        <begin position="77"/>
        <end position="96"/>
    </location>
</feature>
<evidence type="ECO:0000313" key="8">
    <source>
        <dbReference type="EMBL" id="TCO65245.1"/>
    </source>
</evidence>
<dbReference type="PANTHER" id="PTHR30071">
    <property type="entry name" value="HEME EXPORTER PROTEIN C"/>
    <property type="match status" value="1"/>
</dbReference>
<comment type="caution">
    <text evidence="8">The sequence shown here is derived from an EMBL/GenBank/DDBJ whole genome shotgun (WGS) entry which is preliminary data.</text>
</comment>
<protein>
    <submittedName>
        <fullName evidence="8">Cytochrome c-type biogenesis protein CcsB</fullName>
    </submittedName>
</protein>
<proteinExistence type="predicted"/>
<evidence type="ECO:0000256" key="1">
    <source>
        <dbReference type="ARBA" id="ARBA00004141"/>
    </source>
</evidence>
<keyword evidence="4 6" id="KW-1133">Transmembrane helix</keyword>
<accession>A0A4R2KFF9</accession>
<name>A0A4R2KFF9_9PSEU</name>
<evidence type="ECO:0000256" key="3">
    <source>
        <dbReference type="ARBA" id="ARBA00022748"/>
    </source>
</evidence>
<evidence type="ECO:0000313" key="9">
    <source>
        <dbReference type="Proteomes" id="UP000295680"/>
    </source>
</evidence>